<reference evidence="2" key="1">
    <citation type="submission" date="2017-03" db="EMBL/GenBank/DDBJ databases">
        <title>Phytopthora megakarya and P. palmivora, two closely related causual agents of cacao black pod achieved similar genome size and gene model numbers by different mechanisms.</title>
        <authorList>
            <person name="Ali S."/>
            <person name="Shao J."/>
            <person name="Larry D.J."/>
            <person name="Kronmiller B."/>
            <person name="Shen D."/>
            <person name="Strem M.D."/>
            <person name="Melnick R.L."/>
            <person name="Guiltinan M.J."/>
            <person name="Tyler B.M."/>
            <person name="Meinhardt L.W."/>
            <person name="Bailey B.A."/>
        </authorList>
    </citation>
    <scope>NUCLEOTIDE SEQUENCE [LARGE SCALE GENOMIC DNA]</scope>
    <source>
        <strain evidence="2">zdho120</strain>
    </source>
</reference>
<evidence type="ECO:0000313" key="2">
    <source>
        <dbReference type="Proteomes" id="UP000198211"/>
    </source>
</evidence>
<dbReference type="OrthoDB" id="162969at2759"/>
<evidence type="ECO:0000313" key="1">
    <source>
        <dbReference type="EMBL" id="OWZ13682.1"/>
    </source>
</evidence>
<dbReference type="GO" id="GO:0003677">
    <property type="term" value="F:DNA binding"/>
    <property type="evidence" value="ECO:0007669"/>
    <property type="project" value="UniProtKB-KW"/>
</dbReference>
<organism evidence="1 2">
    <name type="scientific">Phytophthora megakarya</name>
    <dbReference type="NCBI Taxonomy" id="4795"/>
    <lineage>
        <taxon>Eukaryota</taxon>
        <taxon>Sar</taxon>
        <taxon>Stramenopiles</taxon>
        <taxon>Oomycota</taxon>
        <taxon>Peronosporomycetes</taxon>
        <taxon>Peronosporales</taxon>
        <taxon>Peronosporaceae</taxon>
        <taxon>Phytophthora</taxon>
    </lineage>
</organism>
<dbReference type="EMBL" id="NBNE01001515">
    <property type="protein sequence ID" value="OWZ13682.1"/>
    <property type="molecule type" value="Genomic_DNA"/>
</dbReference>
<proteinExistence type="predicted"/>
<keyword evidence="2" id="KW-1185">Reference proteome</keyword>
<comment type="caution">
    <text evidence="1">The sequence shown here is derived from an EMBL/GenBank/DDBJ whole genome shotgun (WGS) entry which is preliminary data.</text>
</comment>
<keyword evidence="1" id="KW-0238">DNA-binding</keyword>
<accession>A0A225W7Y5</accession>
<protein>
    <submittedName>
        <fullName evidence="1">CENPB protein Homeodomainlike</fullName>
    </submittedName>
</protein>
<dbReference type="AlphaFoldDB" id="A0A225W7Y5"/>
<keyword evidence="1" id="KW-0371">Homeobox</keyword>
<name>A0A225W7Y5_9STRA</name>
<dbReference type="Proteomes" id="UP000198211">
    <property type="component" value="Unassembled WGS sequence"/>
</dbReference>
<gene>
    <name evidence="1" type="ORF">PHMEG_00012944</name>
</gene>
<feature type="non-terminal residue" evidence="1">
    <location>
        <position position="1"/>
    </location>
</feature>
<sequence>RPSASAVRRIRYKQPTNNCSADSTATHRRRVKFPELEQQLVSPAVEVRPARYSLQDVTCHYRPDNIKRKLNVFEAIKFSIDSWGDVSAECIRNCWVKARIVNAEVMVELRQAGNYSVTAEQKVIDDLANMLEGISVSEYLGVDADIEVHEFPENGINQHIAAVSDDEDDPVENESPPVSASTALAYCMEFSYFFFQCEGDTKRE</sequence>